<dbReference type="RefSeq" id="WP_216148182.1">
    <property type="nucleotide sequence ID" value="NZ_JAHLDV010000015.1"/>
</dbReference>
<accession>A0ABS6BSH4</accession>
<name>A0ABS6BSH4_9CLOT</name>
<sequence length="87" mass="9893">MKIVAKGIEVVSWTDIAGNINPVRFKIIKEDGSNSVVKIDKVICVDKEKLAGNNMRVYKCQSVINGADRLYELKYELGTCRWVLYKI</sequence>
<organism evidence="1 2">
    <name type="scientific">Clostridium frigoris</name>
    <dbReference type="NCBI Taxonomy" id="205327"/>
    <lineage>
        <taxon>Bacteria</taxon>
        <taxon>Bacillati</taxon>
        <taxon>Bacillota</taxon>
        <taxon>Clostridia</taxon>
        <taxon>Eubacteriales</taxon>
        <taxon>Clostridiaceae</taxon>
        <taxon>Clostridium</taxon>
    </lineage>
</organism>
<dbReference type="Proteomes" id="UP000776252">
    <property type="component" value="Unassembled WGS sequence"/>
</dbReference>
<keyword evidence="2" id="KW-1185">Reference proteome</keyword>
<proteinExistence type="predicted"/>
<evidence type="ECO:0000313" key="2">
    <source>
        <dbReference type="Proteomes" id="UP000776252"/>
    </source>
</evidence>
<evidence type="ECO:0000313" key="1">
    <source>
        <dbReference type="EMBL" id="MBU3159871.1"/>
    </source>
</evidence>
<reference evidence="1 2" key="1">
    <citation type="submission" date="2021-06" db="EMBL/GenBank/DDBJ databases">
        <title>Clostridia strains as spoilage organisms.</title>
        <authorList>
            <person name="Wambui J."/>
            <person name="Stephan R."/>
            <person name="Stevens M.J.A."/>
        </authorList>
    </citation>
    <scope>NUCLEOTIDE SEQUENCE [LARGE SCALE GENOMIC DNA]</scope>
    <source>
        <strain evidence="1 2">DSM 14204</strain>
    </source>
</reference>
<comment type="caution">
    <text evidence="1">The sequence shown here is derived from an EMBL/GenBank/DDBJ whole genome shotgun (WGS) entry which is preliminary data.</text>
</comment>
<gene>
    <name evidence="1" type="ORF">KPL37_08915</name>
</gene>
<protein>
    <submittedName>
        <fullName evidence="1">Uncharacterized protein</fullName>
    </submittedName>
</protein>
<dbReference type="EMBL" id="JAHLDV010000015">
    <property type="protein sequence ID" value="MBU3159871.1"/>
    <property type="molecule type" value="Genomic_DNA"/>
</dbReference>